<feature type="compositionally biased region" description="Low complexity" evidence="10">
    <location>
        <begin position="829"/>
        <end position="843"/>
    </location>
</feature>
<dbReference type="CDD" id="cd05169">
    <property type="entry name" value="PIKKc_TOR"/>
    <property type="match status" value="1"/>
</dbReference>
<dbReference type="GO" id="GO:0005737">
    <property type="term" value="C:cytoplasm"/>
    <property type="evidence" value="ECO:0007669"/>
    <property type="project" value="TreeGrafter"/>
</dbReference>
<evidence type="ECO:0000259" key="12">
    <source>
        <dbReference type="PROSITE" id="PS51189"/>
    </source>
</evidence>
<gene>
    <name evidence="14" type="primary">TOR1_2</name>
    <name evidence="14" type="ORF">H4R18_004036</name>
</gene>
<dbReference type="Pfam" id="PF11865">
    <property type="entry name" value="mTOR_dom"/>
    <property type="match status" value="1"/>
</dbReference>
<feature type="region of interest" description="Disordered" evidence="10">
    <location>
        <begin position="2456"/>
        <end position="2488"/>
    </location>
</feature>
<keyword evidence="3" id="KW-0677">Repeat</keyword>
<accession>A0A9W8LHH1</accession>
<feature type="domain" description="PI3K/PI4K catalytic" evidence="11">
    <location>
        <begin position="2174"/>
        <end position="2494"/>
    </location>
</feature>
<protein>
    <recommendedName>
        <fullName evidence="9">Serine/threonine-protein kinase TOR</fullName>
        <ecNumber evidence="9">2.7.11.1</ecNumber>
    </recommendedName>
</protein>
<evidence type="ECO:0000256" key="5">
    <source>
        <dbReference type="ARBA" id="ARBA00022777"/>
    </source>
</evidence>
<comment type="catalytic activity">
    <reaction evidence="7 9">
        <text>L-threonyl-[protein] + ATP = O-phospho-L-threonyl-[protein] + ADP + H(+)</text>
        <dbReference type="Rhea" id="RHEA:46608"/>
        <dbReference type="Rhea" id="RHEA-COMP:11060"/>
        <dbReference type="Rhea" id="RHEA-COMP:11605"/>
        <dbReference type="ChEBI" id="CHEBI:15378"/>
        <dbReference type="ChEBI" id="CHEBI:30013"/>
        <dbReference type="ChEBI" id="CHEBI:30616"/>
        <dbReference type="ChEBI" id="CHEBI:61977"/>
        <dbReference type="ChEBI" id="CHEBI:456216"/>
        <dbReference type="EC" id="2.7.11.1"/>
    </reaction>
</comment>
<dbReference type="InterPro" id="IPR014009">
    <property type="entry name" value="PIK_FAT"/>
</dbReference>
<proteinExistence type="inferred from homology"/>
<dbReference type="Gene3D" id="1.25.10.10">
    <property type="entry name" value="Leucine-rich Repeat Variant"/>
    <property type="match status" value="3"/>
</dbReference>
<dbReference type="InterPro" id="IPR000403">
    <property type="entry name" value="PI3/4_kinase_cat_dom"/>
</dbReference>
<dbReference type="InterPro" id="IPR009076">
    <property type="entry name" value="FRB_dom"/>
</dbReference>
<dbReference type="SUPFAM" id="SSF56112">
    <property type="entry name" value="Protein kinase-like (PK-like)"/>
    <property type="match status" value="1"/>
</dbReference>
<dbReference type="InterPro" id="IPR016024">
    <property type="entry name" value="ARM-type_fold"/>
</dbReference>
<dbReference type="OrthoDB" id="381190at2759"/>
<dbReference type="InterPro" id="IPR003151">
    <property type="entry name" value="PIK-rel_kinase_FAT"/>
</dbReference>
<dbReference type="GO" id="GO:0016242">
    <property type="term" value="P:negative regulation of macroautophagy"/>
    <property type="evidence" value="ECO:0007669"/>
    <property type="project" value="TreeGrafter"/>
</dbReference>
<dbReference type="PROSITE" id="PS51190">
    <property type="entry name" value="FATC"/>
    <property type="match status" value="1"/>
</dbReference>
<dbReference type="PROSITE" id="PS51189">
    <property type="entry name" value="FAT"/>
    <property type="match status" value="1"/>
</dbReference>
<dbReference type="Pfam" id="PF00454">
    <property type="entry name" value="PI3_PI4_kinase"/>
    <property type="match status" value="1"/>
</dbReference>
<dbReference type="EMBL" id="JANBUL010000179">
    <property type="protein sequence ID" value="KAJ2779391.1"/>
    <property type="molecule type" value="Genomic_DNA"/>
</dbReference>
<dbReference type="Pfam" id="PF02260">
    <property type="entry name" value="FATC"/>
    <property type="match status" value="1"/>
</dbReference>
<evidence type="ECO:0000313" key="15">
    <source>
        <dbReference type="Proteomes" id="UP001140217"/>
    </source>
</evidence>
<keyword evidence="9" id="KW-0723">Serine/threonine-protein kinase</keyword>
<dbReference type="FunFam" id="3.30.1010.10:FF:000006">
    <property type="entry name" value="Serine/threonine-protein kinase TOR"/>
    <property type="match status" value="1"/>
</dbReference>
<dbReference type="SMART" id="SM01343">
    <property type="entry name" value="FATC"/>
    <property type="match status" value="1"/>
</dbReference>
<organism evidence="14 15">
    <name type="scientific">Coemansia javaensis</name>
    <dbReference type="NCBI Taxonomy" id="2761396"/>
    <lineage>
        <taxon>Eukaryota</taxon>
        <taxon>Fungi</taxon>
        <taxon>Fungi incertae sedis</taxon>
        <taxon>Zoopagomycota</taxon>
        <taxon>Kickxellomycotina</taxon>
        <taxon>Kickxellomycetes</taxon>
        <taxon>Kickxellales</taxon>
        <taxon>Kickxellaceae</taxon>
        <taxon>Coemansia</taxon>
    </lineage>
</organism>
<keyword evidence="4 9" id="KW-0547">Nucleotide-binding</keyword>
<dbReference type="InterPro" id="IPR036940">
    <property type="entry name" value="PI3/4_kinase_cat_sf"/>
</dbReference>
<evidence type="ECO:0000256" key="2">
    <source>
        <dbReference type="ARBA" id="ARBA00022679"/>
    </source>
</evidence>
<dbReference type="Proteomes" id="UP001140217">
    <property type="component" value="Unassembled WGS sequence"/>
</dbReference>
<dbReference type="GO" id="GO:0031931">
    <property type="term" value="C:TORC1 complex"/>
    <property type="evidence" value="ECO:0007669"/>
    <property type="project" value="TreeGrafter"/>
</dbReference>
<dbReference type="PROSITE" id="PS00916">
    <property type="entry name" value="PI3_4_KINASE_2"/>
    <property type="match status" value="1"/>
</dbReference>
<comment type="caution">
    <text evidence="14">The sequence shown here is derived from an EMBL/GenBank/DDBJ whole genome shotgun (WGS) entry which is preliminary data.</text>
</comment>
<dbReference type="SUPFAM" id="SSF48371">
    <property type="entry name" value="ARM repeat"/>
    <property type="match status" value="1"/>
</dbReference>
<dbReference type="PANTHER" id="PTHR11139:SF9">
    <property type="entry name" value="SERINE_THREONINE-PROTEIN KINASE MTOR"/>
    <property type="match status" value="1"/>
</dbReference>
<evidence type="ECO:0000256" key="8">
    <source>
        <dbReference type="ARBA" id="ARBA00048679"/>
    </source>
</evidence>
<evidence type="ECO:0000256" key="1">
    <source>
        <dbReference type="ARBA" id="ARBA00011031"/>
    </source>
</evidence>
<evidence type="ECO:0000256" key="4">
    <source>
        <dbReference type="ARBA" id="ARBA00022741"/>
    </source>
</evidence>
<dbReference type="PROSITE" id="PS00915">
    <property type="entry name" value="PI3_4_KINASE_1"/>
    <property type="match status" value="1"/>
</dbReference>
<dbReference type="GO" id="GO:0004674">
    <property type="term" value="F:protein serine/threonine kinase activity"/>
    <property type="evidence" value="ECO:0007669"/>
    <property type="project" value="UniProtKB-KW"/>
</dbReference>
<dbReference type="InterPro" id="IPR024585">
    <property type="entry name" value="mTOR_dom"/>
</dbReference>
<evidence type="ECO:0000256" key="3">
    <source>
        <dbReference type="ARBA" id="ARBA00022737"/>
    </source>
</evidence>
<dbReference type="GO" id="GO:0031929">
    <property type="term" value="P:TOR signaling"/>
    <property type="evidence" value="ECO:0007669"/>
    <property type="project" value="TreeGrafter"/>
</dbReference>
<dbReference type="Pfam" id="PF02259">
    <property type="entry name" value="FAT"/>
    <property type="match status" value="2"/>
</dbReference>
<comment type="similarity">
    <text evidence="1 9">Belongs to the PI3/PI4-kinase family.</text>
</comment>
<dbReference type="SMART" id="SM01346">
    <property type="entry name" value="DUF3385"/>
    <property type="match status" value="1"/>
</dbReference>
<evidence type="ECO:0000259" key="13">
    <source>
        <dbReference type="PROSITE" id="PS51190"/>
    </source>
</evidence>
<dbReference type="SMART" id="SM00146">
    <property type="entry name" value="PI3Kc"/>
    <property type="match status" value="1"/>
</dbReference>
<dbReference type="Gene3D" id="1.10.1070.11">
    <property type="entry name" value="Phosphatidylinositol 3-/4-kinase, catalytic domain"/>
    <property type="match status" value="1"/>
</dbReference>
<comment type="catalytic activity">
    <reaction evidence="8">
        <text>L-seryl-[protein] + ATP = O-phospho-L-seryl-[protein] + ADP + H(+)</text>
        <dbReference type="Rhea" id="RHEA:17989"/>
        <dbReference type="Rhea" id="RHEA-COMP:9863"/>
        <dbReference type="Rhea" id="RHEA-COMP:11604"/>
        <dbReference type="ChEBI" id="CHEBI:15378"/>
        <dbReference type="ChEBI" id="CHEBI:29999"/>
        <dbReference type="ChEBI" id="CHEBI:30616"/>
        <dbReference type="ChEBI" id="CHEBI:83421"/>
        <dbReference type="ChEBI" id="CHEBI:456216"/>
        <dbReference type="EC" id="2.7.11.1"/>
    </reaction>
</comment>
<dbReference type="GO" id="GO:0005634">
    <property type="term" value="C:nucleus"/>
    <property type="evidence" value="ECO:0007669"/>
    <property type="project" value="TreeGrafter"/>
</dbReference>
<name>A0A9W8LHH1_9FUNG</name>
<dbReference type="Pfam" id="PF08771">
    <property type="entry name" value="FRB_dom"/>
    <property type="match status" value="1"/>
</dbReference>
<evidence type="ECO:0000256" key="6">
    <source>
        <dbReference type="ARBA" id="ARBA00022840"/>
    </source>
</evidence>
<dbReference type="GO" id="GO:0005524">
    <property type="term" value="F:ATP binding"/>
    <property type="evidence" value="ECO:0007669"/>
    <property type="project" value="UniProtKB-KW"/>
</dbReference>
<feature type="domain" description="FAT" evidence="12">
    <location>
        <begin position="1338"/>
        <end position="1991"/>
    </location>
</feature>
<dbReference type="GO" id="GO:0031932">
    <property type="term" value="C:TORC2 complex"/>
    <property type="evidence" value="ECO:0007669"/>
    <property type="project" value="TreeGrafter"/>
</dbReference>
<dbReference type="Gene3D" id="3.30.1010.10">
    <property type="entry name" value="Phosphatidylinositol 3-kinase Catalytic Subunit, Chain A, domain 4"/>
    <property type="match status" value="1"/>
</dbReference>
<dbReference type="InterPro" id="IPR050517">
    <property type="entry name" value="DDR_Repair_Kinase"/>
</dbReference>
<evidence type="ECO:0000313" key="14">
    <source>
        <dbReference type="EMBL" id="KAJ2779391.1"/>
    </source>
</evidence>
<reference evidence="14" key="1">
    <citation type="submission" date="2022-07" db="EMBL/GenBank/DDBJ databases">
        <title>Phylogenomic reconstructions and comparative analyses of Kickxellomycotina fungi.</title>
        <authorList>
            <person name="Reynolds N.K."/>
            <person name="Stajich J.E."/>
            <person name="Barry K."/>
            <person name="Grigoriev I.V."/>
            <person name="Crous P."/>
            <person name="Smith M.E."/>
        </authorList>
    </citation>
    <scope>NUCLEOTIDE SEQUENCE</scope>
    <source>
        <strain evidence="14">NBRC 105414</strain>
    </source>
</reference>
<dbReference type="EC" id="2.7.11.1" evidence="9"/>
<evidence type="ECO:0000256" key="9">
    <source>
        <dbReference type="RuleBase" id="RU364109"/>
    </source>
</evidence>
<keyword evidence="6 9" id="KW-0067">ATP-binding</keyword>
<evidence type="ECO:0000256" key="10">
    <source>
        <dbReference type="SAM" id="MobiDB-lite"/>
    </source>
</evidence>
<keyword evidence="2 9" id="KW-0808">Transferase</keyword>
<evidence type="ECO:0000256" key="7">
    <source>
        <dbReference type="ARBA" id="ARBA00047899"/>
    </source>
</evidence>
<feature type="region of interest" description="Disordered" evidence="10">
    <location>
        <begin position="829"/>
        <end position="865"/>
    </location>
</feature>
<dbReference type="InterPro" id="IPR018936">
    <property type="entry name" value="PI3/4_kinase_CS"/>
</dbReference>
<keyword evidence="15" id="KW-1185">Reference proteome</keyword>
<dbReference type="InterPro" id="IPR003152">
    <property type="entry name" value="FATC_dom"/>
</dbReference>
<dbReference type="InterPro" id="IPR011989">
    <property type="entry name" value="ARM-like"/>
</dbReference>
<feature type="domain" description="FATC" evidence="13">
    <location>
        <begin position="2530"/>
        <end position="2562"/>
    </location>
</feature>
<dbReference type="PROSITE" id="PS50290">
    <property type="entry name" value="PI3_4_KINASE_3"/>
    <property type="match status" value="1"/>
</dbReference>
<keyword evidence="5 9" id="KW-0418">Kinase</keyword>
<feature type="compositionally biased region" description="Basic residues" evidence="10">
    <location>
        <begin position="849"/>
        <end position="861"/>
    </location>
</feature>
<dbReference type="InterPro" id="IPR011009">
    <property type="entry name" value="Kinase-like_dom_sf"/>
</dbReference>
<sequence>MDGSAIPPQLLSRLRSEDESERKGAAQQLCDLVVDQRAAGQDAVYDEISARLTKMVSMGPADQLAAAAVMDALAGTDGLGDNRMMRIMMQTRQLLTARDAGVCQAALRVYRRLIQRRWQPALEAAGKDLSVRMEWLRSGSGGDVQRTTSLQIIEVLCSESLSAAFAQIARVLGALRQPLRDPRAAVREAAGRALGACLGMVPMADRNQRNPQLNFLFEELAANRQLGTAEGTHAALLICRELVVHGGLYMQAHYGRACDMAVELWSHRSAAVRHAAIGLLPHLARYHPHEFARAEAASSGGGGGSMLSRACSHLVALASSDSGADGDCGAALGALGGLALCCGGGFEPFLGATARAIRAALARGSPADHAAGLQAVELLAAAAGPALAAHMDEILDPMFAGGLSWALCGALVALVREVEQLRAPVLGRLLDAASVVLVGAPFRAAQRGVDVLERRMGALSMHYHVTMHCHAAGPGSRAAPAQDDGGDSDGGPAALVVGAARRIRVGPESLALALRALRMFGVGGENLAEFVHSGVVPFLTHSSAEVRREAVRAAAHIALSDAQYRVPGGAGADVGGEIVRRLVSAAVVDVDTSVRLAAVSALQGSAALDLYVGQRQCIDDLALLLGDDDFLVRHAVLSVLGRLASVNPAHAMPPLRRTIAQLLAALEHARCGREHEQCAQLLSNLVRAAGNWVRPHVAGIFAAVAPRIDGAPPALAAHLLEAVAVLARVGGSGLAPRCGRLLGSSIVRALSDGSSLNRRLAALRALSCCASFCAMVIDPYADHPQLFSAFTEILKNTSDPVLRLETMRAIGALGAIDVHRFKDAFAATGSPDGPSSASADAAGGAQGRALRRLRRRRRRQGRTQTSIMRALNAERPLETLAGDVPTNRYGTPFSDAEHCTLVAVNALVAILSSRADADSHQRAAQALVKLLAPLRAAAAPHIGPALAATLAAMGADPGRAAEFYIVLLIRLVDAGGRLIRPHLPMLLRLFGSAAATPNDKLVDLLAALARALPSDVSMHVSAVLSFLTAAIDGDSGPARRCTRSALAALRALSAGQSHDGRLALAMPCLLALLSPADKAAPDMLVDAMDCMAAIVGTVDCSAFASRIVLALVRLLQQRAPPPPPPPLPDEVHTAAMDVLCTLMERLQDQFAVFVPTVEAATRHRPAHPRYERYTRLLAAGRPIPQDQSERHIPPPPPLQLQLHSAAQKSQAADAAAHETVDVAELRRAWGTARPATKEGWAQWLRDLTCELLQQSPSNSLRACAYLAKTHRRLRTSLFNAAFVSCWAVLEPHHRQEAVSALQDAAADRGVPGYILQTILGLANYMERDAQQVPISLKLLGEYADRCHALAKELRYKEAEWMLEKSHDAIAELIELNQDLDLQDSAVGMLELARNENRAIPESVDWYMRLRQWDRALVLHRQREAELGPSHASTMGQIECLFRMSDWAALAPIYDRIWSGDDQALQAESASFGVSMAWAMGDLDRMELYMSKLPANAPDREFSRALLAVCRDNHRDAEAHIRGARKGISIEFASRIAELDSRGYSQMVQCQLLTELEEVISYKKAADDPEHRMTIERTWRERLSGVQQDVGVWQRILRLRSIVLRPILDLDTWIRYVNMCRKSGHLHIARNAIAQLLQDEVLYMNEVNRGEIPIDAPHMERVAAQAREYAHLSALLSMHAPLEGRLAGADGETLDTAIRLSQQPALVYMYLKYKWVANERRSAFQMLQLFTKDYAAQVGFDVRCPDAFHGSADAETERLLARFCFKQAEWLSRIQQSAVLAREARSRAGAEDTVAFSQCGSRIDLIGIQQQQQQQGTSSKYISDDMQMLYELNSERIDLTILESYRAATVLDRKWYKAWHSLAMRHCLEARHYELAHGTAITEQVAELHVVPAVHGFFRAIQLSRSDTTLQDTLRLLTTWFDNAHFDCVVQAVQDRVGTVPVRTWLPVIPQILARIQINPRQSQRLIKLLLAEVGRFHPQAILFSLYVAARGDAPERTEPALAVLAKLHELHPVLVEEAELVSRELNYAAMLLPELWLAAITNAGNCCMQAHLPDAIPEMIRLLVETHRRTRTPVSIYDFHFMQAFGAKLAAAEAALVECVKGGSAAGRYSIELVGRAWNMHLQLGKLMEDAVAAIGEALSFAHVAPLLLRCRDMQLAVPGMYDPDRDPVTISSFDPDMTVYTSQKRPRRMRINGSDGVKYEFLLKGGEDLRQDERVMQVFGLVSSLLARDNETSRRSLAVEQFPVVPLSSNTGLIGYYPNCKVIEDLIKEYRDAHGQIHDLEARMALYFAPNFEKLTPPQKAEVFHYVHAGTPGNDLQRTMWYKAPNAEAWLERRTNYTRSLAVMSIAGYILGLGDRHLRNILLHERTGRVVHIDLGDCFEVASQRDRFPETVPFRLTRMLTMPMDASSIKGLFTHTANHTMRVLRANRDSLMAILVAFVFDPLLPWRYQRDTGAAGNTAGSVADSGGGSYHRRNADPAGARPDDWGAKISRHADDRQSHHPQRLGDSKARAIVKRIHNKLVGTDFNPNVQLAVDEQVDKLIRQATSPDNLAVMYLGWLPMC</sequence>
<evidence type="ECO:0000259" key="11">
    <source>
        <dbReference type="PROSITE" id="PS50290"/>
    </source>
</evidence>
<dbReference type="InterPro" id="IPR026683">
    <property type="entry name" value="TOR_cat"/>
</dbReference>
<dbReference type="PANTHER" id="PTHR11139">
    <property type="entry name" value="ATAXIA TELANGIECTASIA MUTATED ATM -RELATED"/>
    <property type="match status" value="1"/>
</dbReference>